<feature type="compositionally biased region" description="Pro residues" evidence="1">
    <location>
        <begin position="25"/>
        <end position="40"/>
    </location>
</feature>
<dbReference type="Proteomes" id="UP000655044">
    <property type="component" value="Unassembled WGS sequence"/>
</dbReference>
<evidence type="ECO:0000256" key="1">
    <source>
        <dbReference type="SAM" id="MobiDB-lite"/>
    </source>
</evidence>
<name>A0A8J3S2L6_PLARO</name>
<dbReference type="InterPro" id="IPR008538">
    <property type="entry name" value="Uma2"/>
</dbReference>
<feature type="domain" description="Putative restriction endonuclease" evidence="2">
    <location>
        <begin position="61"/>
        <end position="211"/>
    </location>
</feature>
<dbReference type="OrthoDB" id="5524117at2"/>
<sequence length="234" mass="26301">MPDREDDMSAAPLSETDWLILDPNLPDPLIPDPLEEPPSPSDSVPDWLIPPERGFTADDLDRLRGIPPHTELIDGTLVFVSPQTRFHTRMLSLLERALSAAAPAQLRVEREMTVKLGPRQRPEPDVVVLHAHAATDPMCTFYEAADVLLAVEVVSEESAERDRKRKPQLYAEAGIPHFWRVEYAQGTPAVYVYELDPDSDCDSDVYRLTGTHRERLTLSVPFDVDIDLTEATRP</sequence>
<dbReference type="Gene3D" id="3.90.1570.10">
    <property type="entry name" value="tt1808, chain A"/>
    <property type="match status" value="1"/>
</dbReference>
<evidence type="ECO:0000259" key="2">
    <source>
        <dbReference type="Pfam" id="PF05685"/>
    </source>
</evidence>
<comment type="caution">
    <text evidence="3">The sequence shown here is derived from an EMBL/GenBank/DDBJ whole genome shotgun (WGS) entry which is preliminary data.</text>
</comment>
<dbReference type="InterPro" id="IPR011335">
    <property type="entry name" value="Restrct_endonuc-II-like"/>
</dbReference>
<dbReference type="CDD" id="cd06260">
    <property type="entry name" value="DUF820-like"/>
    <property type="match status" value="1"/>
</dbReference>
<dbReference type="RefSeq" id="WP_084779467.1">
    <property type="nucleotide sequence ID" value="NZ_BMQP01000008.1"/>
</dbReference>
<reference evidence="3" key="1">
    <citation type="submission" date="2021-01" db="EMBL/GenBank/DDBJ databases">
        <title>Whole genome shotgun sequence of Planobispora rosea NBRC 15558.</title>
        <authorList>
            <person name="Komaki H."/>
            <person name="Tamura T."/>
        </authorList>
    </citation>
    <scope>NUCLEOTIDE SEQUENCE</scope>
    <source>
        <strain evidence="3">NBRC 15558</strain>
    </source>
</reference>
<evidence type="ECO:0000313" key="3">
    <source>
        <dbReference type="EMBL" id="GIH86572.1"/>
    </source>
</evidence>
<dbReference type="EMBL" id="BOOI01000047">
    <property type="protein sequence ID" value="GIH86572.1"/>
    <property type="molecule type" value="Genomic_DNA"/>
</dbReference>
<dbReference type="Pfam" id="PF05685">
    <property type="entry name" value="Uma2"/>
    <property type="match status" value="1"/>
</dbReference>
<dbReference type="PANTHER" id="PTHR35400:SF3">
    <property type="entry name" value="SLL1072 PROTEIN"/>
    <property type="match status" value="1"/>
</dbReference>
<evidence type="ECO:0000313" key="4">
    <source>
        <dbReference type="Proteomes" id="UP000655044"/>
    </source>
</evidence>
<proteinExistence type="predicted"/>
<feature type="region of interest" description="Disordered" evidence="1">
    <location>
        <begin position="1"/>
        <end position="51"/>
    </location>
</feature>
<keyword evidence="4" id="KW-1185">Reference proteome</keyword>
<dbReference type="AlphaFoldDB" id="A0A8J3S2L6"/>
<gene>
    <name evidence="3" type="ORF">Pro02_49800</name>
</gene>
<dbReference type="SUPFAM" id="SSF52980">
    <property type="entry name" value="Restriction endonuclease-like"/>
    <property type="match status" value="1"/>
</dbReference>
<dbReference type="PANTHER" id="PTHR35400">
    <property type="entry name" value="SLR1083 PROTEIN"/>
    <property type="match status" value="1"/>
</dbReference>
<protein>
    <recommendedName>
        <fullName evidence="2">Putative restriction endonuclease domain-containing protein</fullName>
    </recommendedName>
</protein>
<dbReference type="InterPro" id="IPR012296">
    <property type="entry name" value="Nuclease_put_TT1808"/>
</dbReference>
<organism evidence="3 4">
    <name type="scientific">Planobispora rosea</name>
    <dbReference type="NCBI Taxonomy" id="35762"/>
    <lineage>
        <taxon>Bacteria</taxon>
        <taxon>Bacillati</taxon>
        <taxon>Actinomycetota</taxon>
        <taxon>Actinomycetes</taxon>
        <taxon>Streptosporangiales</taxon>
        <taxon>Streptosporangiaceae</taxon>
        <taxon>Planobispora</taxon>
    </lineage>
</organism>
<accession>A0A8J3S2L6</accession>